<dbReference type="OrthoDB" id="2485429at2"/>
<evidence type="ECO:0000313" key="2">
    <source>
        <dbReference type="Proteomes" id="UP000465778"/>
    </source>
</evidence>
<protein>
    <submittedName>
        <fullName evidence="1">Uncharacterized protein</fullName>
    </submittedName>
</protein>
<dbReference type="Proteomes" id="UP000465778">
    <property type="component" value="Unassembled WGS sequence"/>
</dbReference>
<dbReference type="AlphaFoldDB" id="A0A800N9L6"/>
<name>A0A800N9L6_CYTFI</name>
<evidence type="ECO:0000313" key="1">
    <source>
        <dbReference type="EMBL" id="KAF0822655.1"/>
    </source>
</evidence>
<reference evidence="1 2" key="1">
    <citation type="journal article" date="2020" name="G3 (Bethesda)">
        <title>Whole Genome Sequencing and Comparative Genomics of Two Nematicidal Bacillus Strains Reveals a Wide Range of Possible Virulence Factors.</title>
        <authorList>
            <person name="Susic N."/>
            <person name="Janezic S."/>
            <person name="Rupnik M."/>
            <person name="Geric Stare B."/>
        </authorList>
    </citation>
    <scope>NUCLEOTIDE SEQUENCE [LARGE SCALE GENOMIC DNA]</scope>
    <source>
        <strain evidence="1 2">I-1582</strain>
    </source>
</reference>
<dbReference type="RefSeq" id="WP_159345897.1">
    <property type="nucleotide sequence ID" value="NZ_JBALOT010000066.1"/>
</dbReference>
<proteinExistence type="predicted"/>
<accession>A0A800N9L6</accession>
<sequence length="956" mass="110378">MKQSAIKNNNPVYIPSIEAEVLYDMSVRGLEDITKVEYVGQVSYSLQLIKLRSLEEYSEKKIEKNNKVKYESDAIINVKFKNKIKKGKQITSFVRGYESLMSRLNDQIDYINKQIVKIEADKKESKNTREIDKMDKTLSYYRNKLKLIQGHISRIENDKDNVIYSKKTSSELRNQLYLNGFTYKGRKYRFFQRTASKGRQSKTLFILEELYKDMEEWSLMGLDLTGKVDVASALAYMALTGSSIEATVEINPKNIFIIGDKFSKFFTPAIEVGNDLKAIPVEKSEVINNIWDGQGLIDISLMEKAGRADKGMVLLRHHFFKSCCFNTNIQKYLMDKHEELTNPEHENYDPSINKDYTKCKVTDHFGNAVYLKNILLTTTPSSLKYLKFAGKGDEKEAYANWCERVKADKIWGICKSEKGSKYGDRSFASYQMINTLFADKEDIQELAKFEVDFIKDLQGRKDDNGKIDEQPFIDYLNNNKELTNAYEMLHSLYQINPEVIRTQMFRDYRKRQITNYRTKIKGGKLRLEADYCTVVSEPYLMLQSILEGKRESNFVEEESVLKVGQIYTTLHEFDEEYTLVRNPHNSANNFYKSRNVSHLVFKKYFNFTDNIVAIPTIKSPILSRLNGMDMDSDTCLIFKDDNFNRIIDKTLQNRNYPLIQNTIVPKADPKEFTLENIAAIDEKTSKSQSWIGEVTNAAQYQVSILHDIQNNEPESEEKEKKIAEIMANTAILVVLSNVAIDYSKKIVEVDIDQALRKIRSSEAAKVADTEVTKTGKVKVKLKKRKKPNFWKYVSTSDVEMEEFNCPMDILINHINNDIADSYYRKNLPFGDMLIEMNPEESAGADMKQVGDILKLVRAFSGNVEKVQVQSEGGKDEKKCQERSAKMKKLYDDLDARIAKKKIKKATMYAILSEIANLYAKGKKKKKSTQDLSGIVMHLMNVLYRTHRATFLNLFKK</sequence>
<organism evidence="1 2">
    <name type="scientific">Cytobacillus firmus</name>
    <name type="common">Bacillus firmus</name>
    <dbReference type="NCBI Taxonomy" id="1399"/>
    <lineage>
        <taxon>Bacteria</taxon>
        <taxon>Bacillati</taxon>
        <taxon>Bacillota</taxon>
        <taxon>Bacilli</taxon>
        <taxon>Bacillales</taxon>
        <taxon>Bacillaceae</taxon>
        <taxon>Cytobacillus</taxon>
    </lineage>
</organism>
<comment type="caution">
    <text evidence="1">The sequence shown here is derived from an EMBL/GenBank/DDBJ whole genome shotgun (WGS) entry which is preliminary data.</text>
</comment>
<gene>
    <name evidence="1" type="ORF">KIS1582_3549</name>
</gene>
<dbReference type="EMBL" id="VDEM01000050">
    <property type="protein sequence ID" value="KAF0822655.1"/>
    <property type="molecule type" value="Genomic_DNA"/>
</dbReference>